<gene>
    <name evidence="8" type="ORF">QJ036_08065</name>
</gene>
<feature type="domain" description="Type II secretion system protein GspF" evidence="7">
    <location>
        <begin position="57"/>
        <end position="185"/>
    </location>
</feature>
<keyword evidence="3 6" id="KW-0812">Transmembrane</keyword>
<keyword evidence="2" id="KW-1003">Cell membrane</keyword>
<reference evidence="8 9" key="1">
    <citation type="submission" date="2023-05" db="EMBL/GenBank/DDBJ databases">
        <title>[ruminococcus] sp. nov., isolated from a pig farm feces dump.</title>
        <authorList>
            <person name="Chang Y.-H."/>
        </authorList>
    </citation>
    <scope>NUCLEOTIDE SEQUENCE [LARGE SCALE GENOMIC DNA]</scope>
    <source>
        <strain evidence="8 9">YH-rum2234</strain>
    </source>
</reference>
<sequence>MKAEAAVLIFTYLFYRSRMAFLAMQPLSVWMARRMGRKEQERRRQKLCSQFKDGLLSLAASLRAGHSAENAFRDAAGELAFLYGTDETITREFRRVVTRTEMNVPLEEAVLEMAERCGLPDIQNFSEVFSAARRSGGELGRIILDTVQIIAGRLEVREEIDTMLRGRQYEQKIMSVVPLFLLFYMDVTSQGFFTVLYGTGLGRGIMTGCLAVYMTAVLLAEKIACIQV</sequence>
<keyword evidence="4 6" id="KW-1133">Transmembrane helix</keyword>
<dbReference type="PANTHER" id="PTHR35007:SF1">
    <property type="entry name" value="PILUS ASSEMBLY PROTEIN"/>
    <property type="match status" value="1"/>
</dbReference>
<evidence type="ECO:0000313" key="9">
    <source>
        <dbReference type="Proteomes" id="UP001300383"/>
    </source>
</evidence>
<accession>A0AAP4EYZ0</accession>
<evidence type="ECO:0000256" key="2">
    <source>
        <dbReference type="ARBA" id="ARBA00022475"/>
    </source>
</evidence>
<feature type="transmembrane region" description="Helical" evidence="6">
    <location>
        <begin position="173"/>
        <end position="195"/>
    </location>
</feature>
<comment type="caution">
    <text evidence="8">The sequence shown here is derived from an EMBL/GenBank/DDBJ whole genome shotgun (WGS) entry which is preliminary data.</text>
</comment>
<evidence type="ECO:0000256" key="3">
    <source>
        <dbReference type="ARBA" id="ARBA00022692"/>
    </source>
</evidence>
<keyword evidence="9" id="KW-1185">Reference proteome</keyword>
<dbReference type="Pfam" id="PF00482">
    <property type="entry name" value="T2SSF"/>
    <property type="match status" value="1"/>
</dbReference>
<evidence type="ECO:0000259" key="7">
    <source>
        <dbReference type="Pfam" id="PF00482"/>
    </source>
</evidence>
<dbReference type="EMBL" id="JASGBQ010000012">
    <property type="protein sequence ID" value="MDI9242426.1"/>
    <property type="molecule type" value="Genomic_DNA"/>
</dbReference>
<name>A0AAP4EYZ0_9FIRM</name>
<dbReference type="GO" id="GO:0005886">
    <property type="term" value="C:plasma membrane"/>
    <property type="evidence" value="ECO:0007669"/>
    <property type="project" value="UniProtKB-SubCell"/>
</dbReference>
<dbReference type="PANTHER" id="PTHR35007">
    <property type="entry name" value="INTEGRAL MEMBRANE PROTEIN-RELATED"/>
    <property type="match status" value="1"/>
</dbReference>
<organism evidence="8 9">
    <name type="scientific">Fusibacillus kribbianus</name>
    <dbReference type="NCBI Taxonomy" id="3044208"/>
    <lineage>
        <taxon>Bacteria</taxon>
        <taxon>Bacillati</taxon>
        <taxon>Bacillota</taxon>
        <taxon>Clostridia</taxon>
        <taxon>Lachnospirales</taxon>
        <taxon>Lachnospiraceae</taxon>
        <taxon>Fusibacillus</taxon>
    </lineage>
</organism>
<proteinExistence type="predicted"/>
<dbReference type="RefSeq" id="WP_283230873.1">
    <property type="nucleotide sequence ID" value="NZ_JASGBQ010000012.1"/>
</dbReference>
<evidence type="ECO:0000256" key="1">
    <source>
        <dbReference type="ARBA" id="ARBA00004651"/>
    </source>
</evidence>
<feature type="transmembrane region" description="Helical" evidence="6">
    <location>
        <begin position="201"/>
        <end position="220"/>
    </location>
</feature>
<protein>
    <submittedName>
        <fullName evidence="8">Type II secretion system F family protein</fullName>
    </submittedName>
</protein>
<dbReference type="AlphaFoldDB" id="A0AAP4EYZ0"/>
<evidence type="ECO:0000256" key="4">
    <source>
        <dbReference type="ARBA" id="ARBA00022989"/>
    </source>
</evidence>
<comment type="subcellular location">
    <subcellularLocation>
        <location evidence="1">Cell membrane</location>
        <topology evidence="1">Multi-pass membrane protein</topology>
    </subcellularLocation>
</comment>
<dbReference type="InterPro" id="IPR018076">
    <property type="entry name" value="T2SS_GspF_dom"/>
</dbReference>
<dbReference type="Proteomes" id="UP001300383">
    <property type="component" value="Unassembled WGS sequence"/>
</dbReference>
<evidence type="ECO:0000256" key="6">
    <source>
        <dbReference type="SAM" id="Phobius"/>
    </source>
</evidence>
<evidence type="ECO:0000256" key="5">
    <source>
        <dbReference type="ARBA" id="ARBA00023136"/>
    </source>
</evidence>
<keyword evidence="5 6" id="KW-0472">Membrane</keyword>
<evidence type="ECO:0000313" key="8">
    <source>
        <dbReference type="EMBL" id="MDI9242426.1"/>
    </source>
</evidence>